<dbReference type="Gene3D" id="2.60.200.20">
    <property type="match status" value="2"/>
</dbReference>
<dbReference type="PROSITE" id="PS50011">
    <property type="entry name" value="PROTEIN_KINASE_DOM"/>
    <property type="match status" value="1"/>
</dbReference>
<accession>A0A292PJI3</accession>
<dbReference type="Proteomes" id="UP001412239">
    <property type="component" value="Unassembled WGS sequence"/>
</dbReference>
<dbReference type="InterPro" id="IPR008271">
    <property type="entry name" value="Ser/Thr_kinase_AS"/>
</dbReference>
<feature type="region of interest" description="Disordered" evidence="8">
    <location>
        <begin position="714"/>
        <end position="899"/>
    </location>
</feature>
<keyword evidence="12" id="KW-1185">Reference proteome</keyword>
<evidence type="ECO:0000313" key="12">
    <source>
        <dbReference type="Proteomes" id="UP001412239"/>
    </source>
</evidence>
<comment type="similarity">
    <text evidence="2">Belongs to the protein kinase superfamily. CAMK Ser/Thr protein kinase family. CHEK2 subfamily.</text>
</comment>
<keyword evidence="5" id="KW-0072">Autophagy</keyword>
<keyword evidence="3 7" id="KW-0547">Nucleotide-binding</keyword>
<evidence type="ECO:0000256" key="8">
    <source>
        <dbReference type="SAM" id="MobiDB-lite"/>
    </source>
</evidence>
<feature type="compositionally biased region" description="Basic and acidic residues" evidence="8">
    <location>
        <begin position="498"/>
        <end position="509"/>
    </location>
</feature>
<evidence type="ECO:0000313" key="11">
    <source>
        <dbReference type="EMBL" id="CUS07699.1"/>
    </source>
</evidence>
<evidence type="ECO:0000256" key="2">
    <source>
        <dbReference type="ARBA" id="ARBA00005575"/>
    </source>
</evidence>
<dbReference type="PROSITE" id="PS50006">
    <property type="entry name" value="FHA_DOMAIN"/>
    <property type="match status" value="2"/>
</dbReference>
<dbReference type="PANTHER" id="PTHR24348">
    <property type="entry name" value="SERINE/THREONINE-PROTEIN KINASE UNC-51-RELATED"/>
    <property type="match status" value="1"/>
</dbReference>
<dbReference type="InterPro" id="IPR045269">
    <property type="entry name" value="Atg1-like"/>
</dbReference>
<feature type="domain" description="Protein kinase" evidence="10">
    <location>
        <begin position="305"/>
        <end position="599"/>
    </location>
</feature>
<evidence type="ECO:0000256" key="6">
    <source>
        <dbReference type="ARBA" id="ARBA00030237"/>
    </source>
</evidence>
<feature type="region of interest" description="Disordered" evidence="8">
    <location>
        <begin position="911"/>
        <end position="944"/>
    </location>
</feature>
<dbReference type="AlphaFoldDB" id="A0A292PJI3"/>
<feature type="compositionally biased region" description="Polar residues" evidence="8">
    <location>
        <begin position="863"/>
        <end position="885"/>
    </location>
</feature>
<dbReference type="PANTHER" id="PTHR24348:SF64">
    <property type="entry name" value="SERINE_THREONINE-PROTEIN KINASE DDB_G0278901-RELATED"/>
    <property type="match status" value="1"/>
</dbReference>
<feature type="region of interest" description="Disordered" evidence="8">
    <location>
        <begin position="67"/>
        <end position="103"/>
    </location>
</feature>
<dbReference type="CDD" id="cd05117">
    <property type="entry name" value="STKc_CAMK"/>
    <property type="match status" value="1"/>
</dbReference>
<comment type="subcellular location">
    <subcellularLocation>
        <location evidence="1">Preautophagosomal structure membrane</location>
        <topology evidence="1">Peripheral membrane protein</topology>
    </subcellularLocation>
</comment>
<dbReference type="PROSITE" id="PS00108">
    <property type="entry name" value="PROTEIN_KINASE_ST"/>
    <property type="match status" value="1"/>
</dbReference>
<dbReference type="Pfam" id="PF00069">
    <property type="entry name" value="Pkinase"/>
    <property type="match status" value="2"/>
</dbReference>
<dbReference type="InterPro" id="IPR008984">
    <property type="entry name" value="SMAD_FHA_dom_sf"/>
</dbReference>
<proteinExistence type="inferred from homology"/>
<dbReference type="SUPFAM" id="SSF56112">
    <property type="entry name" value="Protein kinase-like (PK-like)"/>
    <property type="match status" value="1"/>
</dbReference>
<evidence type="ECO:0000256" key="3">
    <source>
        <dbReference type="ARBA" id="ARBA00022741"/>
    </source>
</evidence>
<dbReference type="PROSITE" id="PS00107">
    <property type="entry name" value="PROTEIN_KINASE_ATP"/>
    <property type="match status" value="1"/>
</dbReference>
<keyword evidence="4 7" id="KW-0067">ATP-binding</keyword>
<dbReference type="GO" id="GO:0034045">
    <property type="term" value="C:phagophore assembly site membrane"/>
    <property type="evidence" value="ECO:0007669"/>
    <property type="project" value="UniProtKB-SubCell"/>
</dbReference>
<dbReference type="GO" id="GO:0005524">
    <property type="term" value="F:ATP binding"/>
    <property type="evidence" value="ECO:0007669"/>
    <property type="project" value="UniProtKB-UniRule"/>
</dbReference>
<dbReference type="Pfam" id="PF00498">
    <property type="entry name" value="FHA"/>
    <property type="match status" value="1"/>
</dbReference>
<dbReference type="InterPro" id="IPR011009">
    <property type="entry name" value="Kinase-like_dom_sf"/>
</dbReference>
<dbReference type="SMART" id="SM00220">
    <property type="entry name" value="S_TKc"/>
    <property type="match status" value="1"/>
</dbReference>
<evidence type="ECO:0000256" key="1">
    <source>
        <dbReference type="ARBA" id="ARBA00004623"/>
    </source>
</evidence>
<dbReference type="GO" id="GO:0010506">
    <property type="term" value="P:regulation of autophagy"/>
    <property type="evidence" value="ECO:0007669"/>
    <property type="project" value="InterPro"/>
</dbReference>
<feature type="compositionally biased region" description="Low complexity" evidence="8">
    <location>
        <begin position="831"/>
        <end position="842"/>
    </location>
</feature>
<dbReference type="SMART" id="SM00240">
    <property type="entry name" value="FHA"/>
    <property type="match status" value="2"/>
</dbReference>
<feature type="domain" description="FHA" evidence="9">
    <location>
        <begin position="977"/>
        <end position="1040"/>
    </location>
</feature>
<evidence type="ECO:0000256" key="7">
    <source>
        <dbReference type="PROSITE-ProRule" id="PRU10141"/>
    </source>
</evidence>
<evidence type="ECO:0000259" key="9">
    <source>
        <dbReference type="PROSITE" id="PS50006"/>
    </source>
</evidence>
<evidence type="ECO:0000256" key="4">
    <source>
        <dbReference type="ARBA" id="ARBA00022840"/>
    </source>
</evidence>
<feature type="region of interest" description="Disordered" evidence="8">
    <location>
        <begin position="647"/>
        <end position="688"/>
    </location>
</feature>
<dbReference type="EMBL" id="LN891181">
    <property type="protein sequence ID" value="CUS07699.1"/>
    <property type="molecule type" value="Genomic_DNA"/>
</dbReference>
<evidence type="ECO:0000259" key="10">
    <source>
        <dbReference type="PROSITE" id="PS50011"/>
    </source>
</evidence>
<feature type="binding site" evidence="7">
    <location>
        <position position="334"/>
    </location>
    <ligand>
        <name>ATP</name>
        <dbReference type="ChEBI" id="CHEBI:30616"/>
    </ligand>
</feature>
<feature type="compositionally biased region" description="Basic and acidic residues" evidence="8">
    <location>
        <begin position="787"/>
        <end position="796"/>
    </location>
</feature>
<feature type="compositionally biased region" description="Acidic residues" evidence="8">
    <location>
        <begin position="667"/>
        <end position="681"/>
    </location>
</feature>
<dbReference type="Gene3D" id="1.10.510.10">
    <property type="entry name" value="Transferase(Phosphotransferase) domain 1"/>
    <property type="match status" value="1"/>
</dbReference>
<dbReference type="FunFam" id="3.30.200.20:FF:000042">
    <property type="entry name" value="Aurora kinase A"/>
    <property type="match status" value="1"/>
</dbReference>
<evidence type="ECO:0000256" key="5">
    <source>
        <dbReference type="ARBA" id="ARBA00023006"/>
    </source>
</evidence>
<feature type="compositionally biased region" description="Acidic residues" evidence="8">
    <location>
        <begin position="611"/>
        <end position="628"/>
    </location>
</feature>
<gene>
    <name evidence="11" type="ORF">GSTUAT00008204001</name>
</gene>
<dbReference type="GO" id="GO:0004674">
    <property type="term" value="F:protein serine/threonine kinase activity"/>
    <property type="evidence" value="ECO:0007669"/>
    <property type="project" value="InterPro"/>
</dbReference>
<name>A0A292PJI3_9PEZI</name>
<dbReference type="InterPro" id="IPR000253">
    <property type="entry name" value="FHA_dom"/>
</dbReference>
<organism evidence="11 12">
    <name type="scientific">Tuber aestivum</name>
    <name type="common">summer truffle</name>
    <dbReference type="NCBI Taxonomy" id="59557"/>
    <lineage>
        <taxon>Eukaryota</taxon>
        <taxon>Fungi</taxon>
        <taxon>Dikarya</taxon>
        <taxon>Ascomycota</taxon>
        <taxon>Pezizomycotina</taxon>
        <taxon>Pezizomycetes</taxon>
        <taxon>Pezizales</taxon>
        <taxon>Tuberaceae</taxon>
        <taxon>Tuber</taxon>
    </lineage>
</organism>
<dbReference type="InterPro" id="IPR017441">
    <property type="entry name" value="Protein_kinase_ATP_BS"/>
</dbReference>
<dbReference type="SUPFAM" id="SSF49879">
    <property type="entry name" value="SMAD/FHA domain"/>
    <property type="match status" value="2"/>
</dbReference>
<reference evidence="11" key="1">
    <citation type="submission" date="2015-10" db="EMBL/GenBank/DDBJ databases">
        <authorList>
            <person name="Regsiter A."/>
            <person name="william w."/>
        </authorList>
    </citation>
    <scope>NUCLEOTIDE SEQUENCE</scope>
    <source>
        <strain evidence="11">Montdore</strain>
    </source>
</reference>
<feature type="compositionally biased region" description="Low complexity" evidence="8">
    <location>
        <begin position="802"/>
        <end position="820"/>
    </location>
</feature>
<feature type="domain" description="FHA" evidence="9">
    <location>
        <begin position="125"/>
        <end position="179"/>
    </location>
</feature>
<dbReference type="InterPro" id="IPR000719">
    <property type="entry name" value="Prot_kinase_dom"/>
</dbReference>
<feature type="region of interest" description="Disordered" evidence="8">
    <location>
        <begin position="489"/>
        <end position="513"/>
    </location>
</feature>
<dbReference type="GO" id="GO:0006914">
    <property type="term" value="P:autophagy"/>
    <property type="evidence" value="ECO:0007669"/>
    <property type="project" value="UniProtKB-KW"/>
</dbReference>
<sequence>MSAMDEEATQPATQPLPVHNGVAPSTVHGNYLAGVLCLLHPSSPAAYSIVEKTAKVDPTVVLRIPAAQVGRQSATPEPGQHEEDEEGEEEEQTQLAPNQQGEPEVSGLDIALRLSPGPKDPELGFVFGRNPARCDVVFSESNKSRRISNLHFRIYQNAQGVLMLHDSSTNGTWVDNVKLGGVGVDGGKSTDNQRALFAGSVIHLAPGPRLLRFIVRIPTQDGTRLTSERVPSPAGGESSVANVGIDPGPSPPFPPPKLLPKATRSPIRPLAADLRDPFKAQGKGRHTAKAVKYNEYEGWDGGERYKFEGIIGKGAFATVRRAIDRRTGDAYAVKSIQKRAFAQSSDRQLGVRKEVEILEKLNHPNIVSYIDCHEDRSHIYIFMELIKGGDLNEYLGRHGALPEPMVQEVSRQVLRGIEYVHSMGISHRDLKPDNILLACDDPIQVKISDFGLAKMVQNEDTFLKTFCGTMLFLAPEVFPGYASALVEGAGSMKRKRNPREEAGREDGRGAKQRRRYNQAVDMWSFGCVIFMLLTGSAPFQGKNQDDMLKIILSGKFNVSPLEKRLGARSHQARDFIGRLLQVDPGMRMMEVEALRHPWLADGSEEQSSMEVQEDDVDEGPDGGDDEEADAISSFEKVEKQQEKWMMVQGPDARPKFTAGSGRLGQEELSDNDEEDSDGEEIETPKCEELQDVQLRKAVTGLSFRGEIHIPAVRFDSGSSEGSFASLGDAESNRGSRRIFHPPPDISIQGSSGVFPDHGFSVFSDGNDSSDHGRQVEEEFVPSSQTHEPFEYDELRVTKPGKGARSGSISRSVSGGSLSGAEALVGKLKVHSPSPKDTPSPTDGEFQQHQNQMTPPAANGVMSGDSNDMDNSPTPTAARQITPTPHQRSHRPSPQPDSFESQAAVEYYTPASLFSSNIPPPPATPSAIPADENLPPTQPTNFDHHNRQFAVPTTPWGRLVPMPGSIPRSTISLNRHQISIGRSANCTHTETDIRISKYHIAFQLSPPDRDVDEDNFQPASNMIAWYYVKGTNGVILNGKKKHKGRIGRIYDGDVVYLFKDCKPGGVVEYLGFRCEFSIGQHVRLVEEQSDYEDEGFGNAHGTATGSMATTMAVGISKGENGSIDGVA</sequence>
<protein>
    <recommendedName>
        <fullName evidence="6">Autophagy-related protein 1</fullName>
    </recommendedName>
</protein>
<feature type="region of interest" description="Disordered" evidence="8">
    <location>
        <begin position="1"/>
        <end position="21"/>
    </location>
</feature>
<feature type="compositionally biased region" description="Polar residues" evidence="8">
    <location>
        <begin position="844"/>
        <end position="853"/>
    </location>
</feature>
<feature type="compositionally biased region" description="Acidic residues" evidence="8">
    <location>
        <begin position="82"/>
        <end position="92"/>
    </location>
</feature>
<feature type="region of interest" description="Disordered" evidence="8">
    <location>
        <begin position="602"/>
        <end position="628"/>
    </location>
</feature>